<dbReference type="PROSITE" id="PS50980">
    <property type="entry name" value="COA_CT_NTER"/>
    <property type="match status" value="1"/>
</dbReference>
<dbReference type="GO" id="GO:2001295">
    <property type="term" value="P:malonyl-CoA biosynthetic process"/>
    <property type="evidence" value="ECO:0007669"/>
    <property type="project" value="UniProtKB-UniRule"/>
</dbReference>
<dbReference type="InterPro" id="IPR029045">
    <property type="entry name" value="ClpP/crotonase-like_dom_sf"/>
</dbReference>
<keyword evidence="9 13" id="KW-0067">ATP-binding</keyword>
<keyword evidence="5 13" id="KW-0547">Nucleotide-binding</keyword>
<organism evidence="15">
    <name type="scientific">candidate division TA06 bacterium ADurb.Bin131</name>
    <dbReference type="NCBI Taxonomy" id="1852827"/>
    <lineage>
        <taxon>Bacteria</taxon>
        <taxon>Bacteria division TA06</taxon>
    </lineage>
</organism>
<evidence type="ECO:0000256" key="13">
    <source>
        <dbReference type="HAMAP-Rule" id="MF_01395"/>
    </source>
</evidence>
<evidence type="ECO:0000256" key="6">
    <source>
        <dbReference type="ARBA" id="ARBA00022771"/>
    </source>
</evidence>
<dbReference type="GO" id="GO:0006633">
    <property type="term" value="P:fatty acid biosynthetic process"/>
    <property type="evidence" value="ECO:0007669"/>
    <property type="project" value="UniProtKB-KW"/>
</dbReference>
<keyword evidence="7 13" id="KW-0276">Fatty acid metabolism</keyword>
<evidence type="ECO:0000256" key="9">
    <source>
        <dbReference type="ARBA" id="ARBA00022840"/>
    </source>
</evidence>
<dbReference type="SUPFAM" id="SSF52096">
    <property type="entry name" value="ClpP/crotonase"/>
    <property type="match status" value="1"/>
</dbReference>
<keyword evidence="11 13" id="KW-0275">Fatty acid biosynthesis</keyword>
<dbReference type="GO" id="GO:0009317">
    <property type="term" value="C:acetyl-CoA carboxylase complex"/>
    <property type="evidence" value="ECO:0007669"/>
    <property type="project" value="InterPro"/>
</dbReference>
<feature type="binding site" evidence="13">
    <location>
        <position position="50"/>
    </location>
    <ligand>
        <name>Zn(2+)</name>
        <dbReference type="ChEBI" id="CHEBI:29105"/>
    </ligand>
</feature>
<evidence type="ECO:0000256" key="1">
    <source>
        <dbReference type="ARBA" id="ARBA00004496"/>
    </source>
</evidence>
<comment type="similarity">
    <text evidence="13">Belongs to the AccD/PCCB family.</text>
</comment>
<keyword evidence="13" id="KW-0963">Cytoplasm</keyword>
<evidence type="ECO:0000259" key="14">
    <source>
        <dbReference type="PROSITE" id="PS50980"/>
    </source>
</evidence>
<keyword evidence="2 13" id="KW-0444">Lipid biosynthesis</keyword>
<dbReference type="AlphaFoldDB" id="A0A1V6CC40"/>
<dbReference type="Pfam" id="PF17848">
    <property type="entry name" value="Zn_ribbon_ACC"/>
    <property type="match status" value="1"/>
</dbReference>
<evidence type="ECO:0000256" key="3">
    <source>
        <dbReference type="ARBA" id="ARBA00022679"/>
    </source>
</evidence>
<keyword evidence="3 13" id="KW-0808">Transferase</keyword>
<dbReference type="GO" id="GO:0008270">
    <property type="term" value="F:zinc ion binding"/>
    <property type="evidence" value="ECO:0007669"/>
    <property type="project" value="UniProtKB-UniRule"/>
</dbReference>
<proteinExistence type="inferred from homology"/>
<feature type="binding site" evidence="13">
    <location>
        <position position="28"/>
    </location>
    <ligand>
        <name>Zn(2+)</name>
        <dbReference type="ChEBI" id="CHEBI:29105"/>
    </ligand>
</feature>
<evidence type="ECO:0000256" key="12">
    <source>
        <dbReference type="ARBA" id="ARBA00025280"/>
    </source>
</evidence>
<name>A0A1V6CC40_UNCT6</name>
<keyword evidence="15" id="KW-0436">Ligase</keyword>
<evidence type="ECO:0000256" key="10">
    <source>
        <dbReference type="ARBA" id="ARBA00023098"/>
    </source>
</evidence>
<feature type="binding site" evidence="13">
    <location>
        <position position="47"/>
    </location>
    <ligand>
        <name>Zn(2+)</name>
        <dbReference type="ChEBI" id="CHEBI:29105"/>
    </ligand>
</feature>
<feature type="binding site" evidence="13">
    <location>
        <position position="31"/>
    </location>
    <ligand>
        <name>Zn(2+)</name>
        <dbReference type="ChEBI" id="CHEBI:29105"/>
    </ligand>
</feature>
<comment type="function">
    <text evidence="12 13">Component of the acetyl coenzyme A carboxylase (ACC) complex. Biotin carboxylase (BC) catalyzes the carboxylation of biotin on its carrier protein (BCCP) and then the CO(2) group is transferred by the transcarboxylase to acetyl-CoA to form malonyl-CoA.</text>
</comment>
<dbReference type="InterPro" id="IPR000438">
    <property type="entry name" value="Acetyl_CoA_COase_Trfase_b_su"/>
</dbReference>
<dbReference type="InterPro" id="IPR041010">
    <property type="entry name" value="Znf-ACC"/>
</dbReference>
<evidence type="ECO:0000256" key="11">
    <source>
        <dbReference type="ARBA" id="ARBA00023160"/>
    </source>
</evidence>
<dbReference type="GO" id="GO:0005524">
    <property type="term" value="F:ATP binding"/>
    <property type="evidence" value="ECO:0007669"/>
    <property type="project" value="UniProtKB-KW"/>
</dbReference>
<dbReference type="HAMAP" id="MF_01395">
    <property type="entry name" value="AcetylCoA_CT_beta"/>
    <property type="match status" value="1"/>
</dbReference>
<feature type="zinc finger region" description="C4-type" evidence="13">
    <location>
        <begin position="28"/>
        <end position="50"/>
    </location>
</feature>
<keyword evidence="6 13" id="KW-0863">Zinc-finger</keyword>
<evidence type="ECO:0000256" key="7">
    <source>
        <dbReference type="ARBA" id="ARBA00022832"/>
    </source>
</evidence>
<comment type="catalytic activity">
    <reaction evidence="13">
        <text>N(6)-carboxybiotinyl-L-lysyl-[protein] + acetyl-CoA = N(6)-biotinyl-L-lysyl-[protein] + malonyl-CoA</text>
        <dbReference type="Rhea" id="RHEA:54728"/>
        <dbReference type="Rhea" id="RHEA-COMP:10505"/>
        <dbReference type="Rhea" id="RHEA-COMP:10506"/>
        <dbReference type="ChEBI" id="CHEBI:57288"/>
        <dbReference type="ChEBI" id="CHEBI:57384"/>
        <dbReference type="ChEBI" id="CHEBI:83144"/>
        <dbReference type="ChEBI" id="CHEBI:83145"/>
        <dbReference type="EC" id="2.1.3.15"/>
    </reaction>
</comment>
<keyword evidence="8 13" id="KW-0862">Zinc</keyword>
<comment type="subunit">
    <text evidence="13">Acetyl-CoA carboxylase is a heterohexamer composed of biotin carboxyl carrier protein (AccB), biotin carboxylase (AccC) and two subunits each of ACCase subunit alpha (AccA) and ACCase subunit beta (AccD).</text>
</comment>
<dbReference type="GO" id="GO:0003989">
    <property type="term" value="F:acetyl-CoA carboxylase activity"/>
    <property type="evidence" value="ECO:0007669"/>
    <property type="project" value="InterPro"/>
</dbReference>
<keyword evidence="4 13" id="KW-0479">Metal-binding</keyword>
<dbReference type="Gene3D" id="3.90.226.10">
    <property type="entry name" value="2-enoyl-CoA Hydratase, Chain A, domain 1"/>
    <property type="match status" value="1"/>
</dbReference>
<dbReference type="PANTHER" id="PTHR42995">
    <property type="entry name" value="ACETYL-COENZYME A CARBOXYLASE CARBOXYL TRANSFERASE SUBUNIT BETA, CHLOROPLASTIC"/>
    <property type="match status" value="1"/>
</dbReference>
<dbReference type="PRINTS" id="PR01070">
    <property type="entry name" value="ACCCTRFRASEB"/>
</dbReference>
<dbReference type="GO" id="GO:0016743">
    <property type="term" value="F:carboxyl- or carbamoyltransferase activity"/>
    <property type="evidence" value="ECO:0007669"/>
    <property type="project" value="UniProtKB-UniRule"/>
</dbReference>
<sequence>MIFKHRKKYIPIKPKEAPDVKKDLWQKCPECGKLIYEGKLKENLKICPNCEYHFRLTTKEWIDIIADPGSFEELDANIFSADPLGFKGPKTYSEKLDEEIKKTGLNEALSYGRAIIGKCPAVLSILDSNFIMGSMGSVVGEKFVRACELAMLEKKPIVSVSGGGGGARMYEGVFSLMQMVKTSQVVGKMKQSKTLYVSILTDPTMGGVAASFAFLGDILLAEPKALIGFAGPRVIEQTIKQKLPPGFQKSEFLFEHGMLDAVVSRNQLKATLIKILSIFASSQ</sequence>
<dbReference type="InterPro" id="IPR034733">
    <property type="entry name" value="AcCoA_carboxyl_beta"/>
</dbReference>
<accession>A0A1V6CC40</accession>
<dbReference type="EMBL" id="MWDQ01000039">
    <property type="protein sequence ID" value="OQB74481.1"/>
    <property type="molecule type" value="Genomic_DNA"/>
</dbReference>
<evidence type="ECO:0000256" key="5">
    <source>
        <dbReference type="ARBA" id="ARBA00022741"/>
    </source>
</evidence>
<evidence type="ECO:0000256" key="4">
    <source>
        <dbReference type="ARBA" id="ARBA00022723"/>
    </source>
</evidence>
<dbReference type="NCBIfam" id="TIGR00515">
    <property type="entry name" value="accD"/>
    <property type="match status" value="1"/>
</dbReference>
<comment type="subcellular location">
    <subcellularLocation>
        <location evidence="1 13">Cytoplasm</location>
    </subcellularLocation>
</comment>
<dbReference type="EC" id="2.1.3.15" evidence="13"/>
<comment type="cofactor">
    <cofactor evidence="13">
        <name>Zn(2+)</name>
        <dbReference type="ChEBI" id="CHEBI:29105"/>
    </cofactor>
    <text evidence="13">Binds 1 zinc ion per subunit.</text>
</comment>
<keyword evidence="10 13" id="KW-0443">Lipid metabolism</keyword>
<evidence type="ECO:0000256" key="2">
    <source>
        <dbReference type="ARBA" id="ARBA00022516"/>
    </source>
</evidence>
<dbReference type="Proteomes" id="UP000485562">
    <property type="component" value="Unassembled WGS sequence"/>
</dbReference>
<comment type="caution">
    <text evidence="15">The sequence shown here is derived from an EMBL/GenBank/DDBJ whole genome shotgun (WGS) entry which is preliminary data.</text>
</comment>
<gene>
    <name evidence="13 15" type="primary">accD</name>
    <name evidence="15" type="ORF">BWX89_00494</name>
</gene>
<dbReference type="Pfam" id="PF01039">
    <property type="entry name" value="Carboxyl_trans"/>
    <property type="match status" value="1"/>
</dbReference>
<feature type="domain" description="CoA carboxyltransferase N-terminal" evidence="14">
    <location>
        <begin position="24"/>
        <end position="283"/>
    </location>
</feature>
<comment type="pathway">
    <text evidence="13">Lipid metabolism; malonyl-CoA biosynthesis; malonyl-CoA from acetyl-CoA: step 1/1.</text>
</comment>
<dbReference type="InterPro" id="IPR011762">
    <property type="entry name" value="COA_CT_N"/>
</dbReference>
<evidence type="ECO:0000313" key="15">
    <source>
        <dbReference type="EMBL" id="OQB74481.1"/>
    </source>
</evidence>
<reference evidence="15" key="1">
    <citation type="submission" date="2017-02" db="EMBL/GenBank/DDBJ databases">
        <title>Delving into the versatile metabolic prowess of the omnipresent phylum Bacteroidetes.</title>
        <authorList>
            <person name="Nobu M.K."/>
            <person name="Mei R."/>
            <person name="Narihiro T."/>
            <person name="Kuroda K."/>
            <person name="Liu W.-T."/>
        </authorList>
    </citation>
    <scope>NUCLEOTIDE SEQUENCE</scope>
    <source>
        <strain evidence="15">ADurb.Bin131</strain>
    </source>
</reference>
<protein>
    <recommendedName>
        <fullName evidence="13">Acetyl-coenzyme A carboxylase carboxyl transferase subunit beta</fullName>
        <shortName evidence="13">ACCase subunit beta</shortName>
        <shortName evidence="13">Acetyl-CoA carboxylase carboxyltransferase subunit beta</shortName>
        <ecNumber evidence="13">2.1.3.15</ecNumber>
    </recommendedName>
</protein>
<evidence type="ECO:0000256" key="8">
    <source>
        <dbReference type="ARBA" id="ARBA00022833"/>
    </source>
</evidence>
<dbReference type="UniPathway" id="UPA00655">
    <property type="reaction ID" value="UER00711"/>
</dbReference>
<dbReference type="PANTHER" id="PTHR42995:SF5">
    <property type="entry name" value="ACETYL-COENZYME A CARBOXYLASE CARBOXYL TRANSFERASE SUBUNIT BETA, CHLOROPLASTIC"/>
    <property type="match status" value="1"/>
</dbReference>